<keyword evidence="7" id="KW-0325">Glycoprotein</keyword>
<accession>A0ABR1LTF6</accession>
<evidence type="ECO:0000256" key="7">
    <source>
        <dbReference type="ARBA" id="ARBA00023180"/>
    </source>
</evidence>
<name>A0ABR1LTF6_9PEZI</name>
<evidence type="ECO:0000256" key="3">
    <source>
        <dbReference type="ARBA" id="ARBA00007658"/>
    </source>
</evidence>
<dbReference type="InterPro" id="IPR036026">
    <property type="entry name" value="Seven-hairpin_glycosidases"/>
</dbReference>
<dbReference type="EMBL" id="JBBPEH010000005">
    <property type="protein sequence ID" value="KAK7538447.1"/>
    <property type="molecule type" value="Genomic_DNA"/>
</dbReference>
<protein>
    <recommendedName>
        <fullName evidence="11">alpha-1,2-Mannosidase</fullName>
        <ecNumber evidence="11">3.2.1.-</ecNumber>
    </recommendedName>
</protein>
<dbReference type="InterPro" id="IPR001382">
    <property type="entry name" value="Glyco_hydro_47"/>
</dbReference>
<comment type="catalytic activity">
    <reaction evidence="9">
        <text>N(4)-(alpha-D-Man-(1-&gt;2)-alpha-D-Man-(1-&gt;2)-alpha-D-Man-(1-&gt;3)-[alpha-D-Man-(1-&gt;3)-[alpha-D-Man-(1-&gt;2)-alpha-D-Man-(1-&gt;6)]-alpha-D-Man-(1-&gt;6)]-beta-D-Man-(1-&gt;4)-beta-D-GlcNAc-(1-&gt;4)-beta-D-GlcNAc)-L-asparaginyl-[protein] (N-glucan mannose isomer 8A1,2,3B1,3) + 3 H2O = N(4)-(alpha-D-Man-(1-&gt;3)-[alpha-D-Man-(1-&gt;3)-[alpha-D-Man-(1-&gt;6)]-alpha-D-Man-(1-&gt;6)]-beta-D-Man-(1-&gt;4)-beta-D-GlcNAc-(1-&gt;4)-beta-D-GlcNAc)-L-asparaginyl-[protein] (N-glucan mannose isomer 5A1,2) + 3 beta-D-mannose</text>
        <dbReference type="Rhea" id="RHEA:56028"/>
        <dbReference type="Rhea" id="RHEA-COMP:14358"/>
        <dbReference type="Rhea" id="RHEA-COMP:14367"/>
        <dbReference type="ChEBI" id="CHEBI:15377"/>
        <dbReference type="ChEBI" id="CHEBI:28563"/>
        <dbReference type="ChEBI" id="CHEBI:59087"/>
        <dbReference type="ChEBI" id="CHEBI:60628"/>
        <dbReference type="EC" id="3.2.1.113"/>
    </reaction>
</comment>
<dbReference type="Pfam" id="PF01532">
    <property type="entry name" value="Glyco_hydro_47"/>
    <property type="match status" value="1"/>
</dbReference>
<dbReference type="PRINTS" id="PR00747">
    <property type="entry name" value="GLYHDRLASE47"/>
</dbReference>
<comment type="cofactor">
    <cofactor evidence="1">
        <name>Ca(2+)</name>
        <dbReference type="ChEBI" id="CHEBI:29108"/>
    </cofactor>
</comment>
<proteinExistence type="inferred from homology"/>
<comment type="catalytic activity">
    <reaction evidence="10">
        <text>N(4)-(alpha-D-Man-(1-&gt;2)-alpha-D-Man-(1-&gt;2)-alpha-D-Man-(1-&gt;3)-[alpha-D-Man-(1-&gt;2)-alpha-D-Man-(1-&gt;3)-[alpha-D-Man-(1-&gt;2)-alpha-D-Man-(1-&gt;6)]-alpha-D-Man-(1-&gt;6)]-beta-D-Man-(1-&gt;4)-beta-D-GlcNAc-(1-&gt;4)-beta-D-GlcNAc)-L-asparaginyl-[protein] (N-glucan mannose isomer 9A1,2,3B1,2,3) + 4 H2O = N(4)-(alpha-D-Man-(1-&gt;3)-[alpha-D-Man-(1-&gt;3)-[alpha-D-Man-(1-&gt;6)]-alpha-D-Man-(1-&gt;6)]-beta-D-Man-(1-&gt;4)-beta-D-GlcNAc-(1-&gt;4)-beta-D-GlcNAc)-L-asparaginyl-[protein] (N-glucan mannose isomer 5A1,2) + 4 beta-D-mannose</text>
        <dbReference type="Rhea" id="RHEA:56008"/>
        <dbReference type="Rhea" id="RHEA-COMP:14356"/>
        <dbReference type="Rhea" id="RHEA-COMP:14367"/>
        <dbReference type="ChEBI" id="CHEBI:15377"/>
        <dbReference type="ChEBI" id="CHEBI:28563"/>
        <dbReference type="ChEBI" id="CHEBI:59087"/>
        <dbReference type="ChEBI" id="CHEBI:139493"/>
        <dbReference type="EC" id="3.2.1.113"/>
    </reaction>
</comment>
<dbReference type="Proteomes" id="UP001360953">
    <property type="component" value="Unassembled WGS sequence"/>
</dbReference>
<comment type="pathway">
    <text evidence="2">Protein modification; protein glycosylation.</text>
</comment>
<dbReference type="Gene3D" id="1.50.10.10">
    <property type="match status" value="1"/>
</dbReference>
<feature type="signal peptide" evidence="13">
    <location>
        <begin position="1"/>
        <end position="19"/>
    </location>
</feature>
<evidence type="ECO:0000256" key="1">
    <source>
        <dbReference type="ARBA" id="ARBA00001913"/>
    </source>
</evidence>
<evidence type="ECO:0000256" key="10">
    <source>
        <dbReference type="ARBA" id="ARBA00048605"/>
    </source>
</evidence>
<dbReference type="InterPro" id="IPR012341">
    <property type="entry name" value="6hp_glycosidase-like_sf"/>
</dbReference>
<evidence type="ECO:0000256" key="13">
    <source>
        <dbReference type="SAM" id="SignalP"/>
    </source>
</evidence>
<evidence type="ECO:0000256" key="2">
    <source>
        <dbReference type="ARBA" id="ARBA00004922"/>
    </source>
</evidence>
<keyword evidence="8 11" id="KW-0326">Glycosidase</keyword>
<keyword evidence="5 11" id="KW-0378">Hydrolase</keyword>
<evidence type="ECO:0000313" key="15">
    <source>
        <dbReference type="Proteomes" id="UP001360953"/>
    </source>
</evidence>
<evidence type="ECO:0000313" key="14">
    <source>
        <dbReference type="EMBL" id="KAK7538447.1"/>
    </source>
</evidence>
<reference evidence="14 15" key="1">
    <citation type="submission" date="2024-04" db="EMBL/GenBank/DDBJ databases">
        <title>Phyllosticta paracitricarpa is synonymous to the EU quarantine fungus P. citricarpa based on phylogenomic analyses.</title>
        <authorList>
            <consortium name="Lawrence Berkeley National Laboratory"/>
            <person name="Van ingen-buijs V.A."/>
            <person name="Van westerhoven A.C."/>
            <person name="Haridas S."/>
            <person name="Skiadas P."/>
            <person name="Martin F."/>
            <person name="Groenewald J.Z."/>
            <person name="Crous P.W."/>
            <person name="Seidl M.F."/>
        </authorList>
    </citation>
    <scope>NUCLEOTIDE SEQUENCE [LARGE SCALE GENOMIC DNA]</scope>
    <source>
        <strain evidence="14 15">CPC 17464</strain>
    </source>
</reference>
<keyword evidence="6" id="KW-1015">Disulfide bond</keyword>
<dbReference type="PANTHER" id="PTHR11742:SF101">
    <property type="entry name" value="MANNOSYL-OLIGOSACCHARIDE ALPHA-1,2-MANNOSIDASE 1B"/>
    <property type="match status" value="1"/>
</dbReference>
<organism evidence="14 15">
    <name type="scientific">Phyllosticta citribraziliensis</name>
    <dbReference type="NCBI Taxonomy" id="989973"/>
    <lineage>
        <taxon>Eukaryota</taxon>
        <taxon>Fungi</taxon>
        <taxon>Dikarya</taxon>
        <taxon>Ascomycota</taxon>
        <taxon>Pezizomycotina</taxon>
        <taxon>Dothideomycetes</taxon>
        <taxon>Dothideomycetes incertae sedis</taxon>
        <taxon>Botryosphaeriales</taxon>
        <taxon>Phyllostictaceae</taxon>
        <taxon>Phyllosticta</taxon>
    </lineage>
</organism>
<evidence type="ECO:0000256" key="4">
    <source>
        <dbReference type="ARBA" id="ARBA00022729"/>
    </source>
</evidence>
<evidence type="ECO:0000256" key="6">
    <source>
        <dbReference type="ARBA" id="ARBA00023157"/>
    </source>
</evidence>
<dbReference type="EC" id="3.2.1.-" evidence="11"/>
<feature type="chain" id="PRO_5045200885" description="alpha-1,2-Mannosidase" evidence="13">
    <location>
        <begin position="20"/>
        <end position="561"/>
    </location>
</feature>
<gene>
    <name evidence="14" type="ORF">J3D65DRAFT_622033</name>
</gene>
<keyword evidence="4 13" id="KW-0732">Signal</keyword>
<evidence type="ECO:0000256" key="11">
    <source>
        <dbReference type="RuleBase" id="RU361193"/>
    </source>
</evidence>
<keyword evidence="15" id="KW-1185">Reference proteome</keyword>
<feature type="region of interest" description="Disordered" evidence="12">
    <location>
        <begin position="36"/>
        <end position="64"/>
    </location>
</feature>
<dbReference type="GeneID" id="92032929"/>
<comment type="caution">
    <text evidence="14">The sequence shown here is derived from an EMBL/GenBank/DDBJ whole genome shotgun (WGS) entry which is preliminary data.</text>
</comment>
<evidence type="ECO:0000256" key="8">
    <source>
        <dbReference type="ARBA" id="ARBA00023295"/>
    </source>
</evidence>
<dbReference type="PANTHER" id="PTHR11742">
    <property type="entry name" value="MANNOSYL-OLIGOSACCHARIDE ALPHA-1,2-MANNOSIDASE-RELATED"/>
    <property type="match status" value="1"/>
</dbReference>
<comment type="similarity">
    <text evidence="3 11">Belongs to the glycosyl hydrolase 47 family.</text>
</comment>
<evidence type="ECO:0000256" key="12">
    <source>
        <dbReference type="SAM" id="MobiDB-lite"/>
    </source>
</evidence>
<dbReference type="GO" id="GO:0016787">
    <property type="term" value="F:hydrolase activity"/>
    <property type="evidence" value="ECO:0007669"/>
    <property type="project" value="UniProtKB-KW"/>
</dbReference>
<evidence type="ECO:0000256" key="5">
    <source>
        <dbReference type="ARBA" id="ARBA00022801"/>
    </source>
</evidence>
<evidence type="ECO:0000256" key="9">
    <source>
        <dbReference type="ARBA" id="ARBA00047669"/>
    </source>
</evidence>
<dbReference type="InterPro" id="IPR050749">
    <property type="entry name" value="Glycosyl_Hydrolase_47"/>
</dbReference>
<sequence length="561" mass="62469">MRSTTLFTLAASSVSFAVGISGPEFHQLIPREAQLKADDPLPGPRRGSFDPVPPEQTEEEKSRAGEIKDMFKTAWDGYFKYAFPRDELRPANNSFLNEYNGWALTLVDALDTAALMGFDDLVSTSLDYIPSINYSRDSTDKVCSLFETNIRHLGGLLAAHELFTGPLANLATNKSEQVAALLTQAQAVADTLKFGFDTPTGIPQNNLYINNRSTDNSTDNNIAQVGTLVLEWTRLSDKLGKDEYGKLAQKGEQYILKPQPSSGEPYPGLVGIEINITTGRFTRGLGGWVGGVDSFYEYLMKMWIYDQDRFSFYKDRWVTAVESSIKYLESHPSSRPDLTFLALHNETRIVGYSQHLACFDGGNWILGGLALKEPRYVDFGLQLVDGCAAIYNETETGLGPNIFRWDPVGTPPEATKVPANQTSFYRRAGFWIAQPGYGLGPEVVESFYHAWRATGDKKYQELIWGAFQSIREFTKVGSGYSTIEDVNGKVGSGYGNYQPSFFLAETLKYMWLAFTPQSPVHVSGVEGPESQQWVFNTEAHPVKVFKPRDGGRRPKRDVLEG</sequence>
<dbReference type="SUPFAM" id="SSF48225">
    <property type="entry name" value="Seven-hairpin glycosidases"/>
    <property type="match status" value="1"/>
</dbReference>
<dbReference type="RefSeq" id="XP_066656134.1">
    <property type="nucleotide sequence ID" value="XM_066800023.1"/>
</dbReference>